<name>A0AAE0Y8Y4_9GAST</name>
<sequence length="86" mass="9507">MKGRSRAWELSSGQGEGALSGQLRLCMTIRQQFTVRSSVILPPRFPSTGLASGHENNELRGANGMREGFDRMGLREHGNSVFDQRS</sequence>
<feature type="region of interest" description="Disordered" evidence="1">
    <location>
        <begin position="45"/>
        <end position="65"/>
    </location>
</feature>
<evidence type="ECO:0000256" key="1">
    <source>
        <dbReference type="SAM" id="MobiDB-lite"/>
    </source>
</evidence>
<protein>
    <submittedName>
        <fullName evidence="2">Uncharacterized protein</fullName>
    </submittedName>
</protein>
<reference evidence="2" key="1">
    <citation type="journal article" date="2023" name="G3 (Bethesda)">
        <title>A reference genome for the long-term kleptoplast-retaining sea slug Elysia crispata morphotype clarki.</title>
        <authorList>
            <person name="Eastman K.E."/>
            <person name="Pendleton A.L."/>
            <person name="Shaikh M.A."/>
            <person name="Suttiyut T."/>
            <person name="Ogas R."/>
            <person name="Tomko P."/>
            <person name="Gavelis G."/>
            <person name="Widhalm J.R."/>
            <person name="Wisecaver J.H."/>
        </authorList>
    </citation>
    <scope>NUCLEOTIDE SEQUENCE</scope>
    <source>
        <strain evidence="2">ECLA1</strain>
    </source>
</reference>
<dbReference type="AlphaFoldDB" id="A0AAE0Y8Y4"/>
<dbReference type="Proteomes" id="UP001283361">
    <property type="component" value="Unassembled WGS sequence"/>
</dbReference>
<evidence type="ECO:0000313" key="3">
    <source>
        <dbReference type="Proteomes" id="UP001283361"/>
    </source>
</evidence>
<dbReference type="EMBL" id="JAWDGP010006684">
    <property type="protein sequence ID" value="KAK3736877.1"/>
    <property type="molecule type" value="Genomic_DNA"/>
</dbReference>
<comment type="caution">
    <text evidence="2">The sequence shown here is derived from an EMBL/GenBank/DDBJ whole genome shotgun (WGS) entry which is preliminary data.</text>
</comment>
<gene>
    <name evidence="2" type="ORF">RRG08_000624</name>
</gene>
<proteinExistence type="predicted"/>
<evidence type="ECO:0000313" key="2">
    <source>
        <dbReference type="EMBL" id="KAK3736877.1"/>
    </source>
</evidence>
<accession>A0AAE0Y8Y4</accession>
<organism evidence="2 3">
    <name type="scientific">Elysia crispata</name>
    <name type="common">lettuce slug</name>
    <dbReference type="NCBI Taxonomy" id="231223"/>
    <lineage>
        <taxon>Eukaryota</taxon>
        <taxon>Metazoa</taxon>
        <taxon>Spiralia</taxon>
        <taxon>Lophotrochozoa</taxon>
        <taxon>Mollusca</taxon>
        <taxon>Gastropoda</taxon>
        <taxon>Heterobranchia</taxon>
        <taxon>Euthyneura</taxon>
        <taxon>Panpulmonata</taxon>
        <taxon>Sacoglossa</taxon>
        <taxon>Placobranchoidea</taxon>
        <taxon>Plakobranchidae</taxon>
        <taxon>Elysia</taxon>
    </lineage>
</organism>
<keyword evidence="3" id="KW-1185">Reference proteome</keyword>